<accession>A0A239LUT3</accession>
<organism evidence="3 4">
    <name type="scientific">Granulicella rosea</name>
    <dbReference type="NCBI Taxonomy" id="474952"/>
    <lineage>
        <taxon>Bacteria</taxon>
        <taxon>Pseudomonadati</taxon>
        <taxon>Acidobacteriota</taxon>
        <taxon>Terriglobia</taxon>
        <taxon>Terriglobales</taxon>
        <taxon>Acidobacteriaceae</taxon>
        <taxon>Granulicella</taxon>
    </lineage>
</organism>
<dbReference type="PRINTS" id="PR00838">
    <property type="entry name" value="V5ALLERGEN"/>
</dbReference>
<dbReference type="EMBL" id="FZOU01000007">
    <property type="protein sequence ID" value="SNT33563.1"/>
    <property type="molecule type" value="Genomic_DNA"/>
</dbReference>
<evidence type="ECO:0000256" key="1">
    <source>
        <dbReference type="SAM" id="SignalP"/>
    </source>
</evidence>
<dbReference type="SUPFAM" id="SSF55797">
    <property type="entry name" value="PR-1-like"/>
    <property type="match status" value="1"/>
</dbReference>
<dbReference type="FunFam" id="3.40.33.10:FF:000010">
    <property type="entry name" value="Predicted protein"/>
    <property type="match status" value="1"/>
</dbReference>
<dbReference type="InterPro" id="IPR034113">
    <property type="entry name" value="SCP_GAPR1-like"/>
</dbReference>
<feature type="chain" id="PRO_5012082733" evidence="1">
    <location>
        <begin position="21"/>
        <end position="182"/>
    </location>
</feature>
<dbReference type="InterPro" id="IPR002413">
    <property type="entry name" value="V5_allergen-like"/>
</dbReference>
<dbReference type="PRINTS" id="PR00837">
    <property type="entry name" value="V5TPXLIKE"/>
</dbReference>
<keyword evidence="1" id="KW-0732">Signal</keyword>
<dbReference type="CDD" id="cd05382">
    <property type="entry name" value="CAP_GAPR1-like"/>
    <property type="match status" value="1"/>
</dbReference>
<dbReference type="SMART" id="SM00198">
    <property type="entry name" value="SCP"/>
    <property type="match status" value="1"/>
</dbReference>
<gene>
    <name evidence="3" type="ORF">SAMN05421770_107267</name>
</gene>
<evidence type="ECO:0000313" key="3">
    <source>
        <dbReference type="EMBL" id="SNT33563.1"/>
    </source>
</evidence>
<dbReference type="GO" id="GO:0005576">
    <property type="term" value="C:extracellular region"/>
    <property type="evidence" value="ECO:0007669"/>
    <property type="project" value="InterPro"/>
</dbReference>
<feature type="domain" description="SCP" evidence="2">
    <location>
        <begin position="40"/>
        <end position="178"/>
    </location>
</feature>
<dbReference type="AlphaFoldDB" id="A0A239LUT3"/>
<proteinExistence type="predicted"/>
<dbReference type="InterPro" id="IPR014044">
    <property type="entry name" value="CAP_dom"/>
</dbReference>
<dbReference type="Proteomes" id="UP000198356">
    <property type="component" value="Unassembled WGS sequence"/>
</dbReference>
<evidence type="ECO:0000313" key="4">
    <source>
        <dbReference type="Proteomes" id="UP000198356"/>
    </source>
</evidence>
<dbReference type="InterPro" id="IPR035940">
    <property type="entry name" value="CAP_sf"/>
</dbReference>
<protein>
    <submittedName>
        <fullName evidence="3">Pathogenesis-related protein 1</fullName>
    </submittedName>
</protein>
<dbReference type="OrthoDB" id="9794228at2"/>
<dbReference type="PROSITE" id="PS01009">
    <property type="entry name" value="CRISP_1"/>
    <property type="match status" value="1"/>
</dbReference>
<sequence length="182" mass="19235">MHLIRTVAATALLAAFHAGGAQESATPVVPSQTGSKISQKEAQQALDFQNAKRNDVGAPPLQWSADLAADAQAWAEHLAHDKKCQLEHKTDNSHGENLFGGTGAFYTALSASQSWYSEIKAYNGGDAITPGNAAAIGHYTQMVWKNTQKVGMGQASCGGLRGAMVIVAEYDPHGNVLGEKPY</sequence>
<dbReference type="Gene3D" id="3.40.33.10">
    <property type="entry name" value="CAP"/>
    <property type="match status" value="1"/>
</dbReference>
<feature type="signal peptide" evidence="1">
    <location>
        <begin position="1"/>
        <end position="20"/>
    </location>
</feature>
<dbReference type="PANTHER" id="PTHR10334">
    <property type="entry name" value="CYSTEINE-RICH SECRETORY PROTEIN-RELATED"/>
    <property type="match status" value="1"/>
</dbReference>
<dbReference type="InterPro" id="IPR001283">
    <property type="entry name" value="CRISP-related"/>
</dbReference>
<name>A0A239LUT3_9BACT</name>
<keyword evidence="4" id="KW-1185">Reference proteome</keyword>
<evidence type="ECO:0000259" key="2">
    <source>
        <dbReference type="SMART" id="SM00198"/>
    </source>
</evidence>
<dbReference type="RefSeq" id="WP_089409869.1">
    <property type="nucleotide sequence ID" value="NZ_FZOU01000007.1"/>
</dbReference>
<dbReference type="InterPro" id="IPR018244">
    <property type="entry name" value="Allrgn_V5/Tpx1_CS"/>
</dbReference>
<reference evidence="3 4" key="1">
    <citation type="submission" date="2017-06" db="EMBL/GenBank/DDBJ databases">
        <authorList>
            <person name="Kim H.J."/>
            <person name="Triplett B.A."/>
        </authorList>
    </citation>
    <scope>NUCLEOTIDE SEQUENCE [LARGE SCALE GENOMIC DNA]</scope>
    <source>
        <strain evidence="3 4">DSM 18704</strain>
    </source>
</reference>
<dbReference type="Pfam" id="PF00188">
    <property type="entry name" value="CAP"/>
    <property type="match status" value="1"/>
</dbReference>